<gene>
    <name evidence="2" type="ORF">D7M11_18935</name>
</gene>
<organism evidence="2 3">
    <name type="scientific">Paenibacillus ginsengarvi</name>
    <dbReference type="NCBI Taxonomy" id="400777"/>
    <lineage>
        <taxon>Bacteria</taxon>
        <taxon>Bacillati</taxon>
        <taxon>Bacillota</taxon>
        <taxon>Bacilli</taxon>
        <taxon>Bacillales</taxon>
        <taxon>Paenibacillaceae</taxon>
        <taxon>Paenibacillus</taxon>
    </lineage>
</organism>
<dbReference type="Pfam" id="PF00903">
    <property type="entry name" value="Glyoxalase"/>
    <property type="match status" value="1"/>
</dbReference>
<dbReference type="InterPro" id="IPR004360">
    <property type="entry name" value="Glyas_Fos-R_dOase_dom"/>
</dbReference>
<dbReference type="RefSeq" id="WP_120748818.1">
    <property type="nucleotide sequence ID" value="NZ_RBAH01000014.1"/>
</dbReference>
<dbReference type="InterPro" id="IPR029068">
    <property type="entry name" value="Glyas_Bleomycin-R_OHBP_Dase"/>
</dbReference>
<dbReference type="Gene3D" id="3.10.180.10">
    <property type="entry name" value="2,3-Dihydroxybiphenyl 1,2-Dioxygenase, domain 1"/>
    <property type="match status" value="1"/>
</dbReference>
<evidence type="ECO:0000259" key="1">
    <source>
        <dbReference type="Pfam" id="PF00903"/>
    </source>
</evidence>
<reference evidence="2 3" key="1">
    <citation type="journal article" date="2007" name="Int. J. Syst. Evol. Microbiol.">
        <title>Paenibacillus ginsengarvi sp. nov., isolated from soil from ginseng cultivation.</title>
        <authorList>
            <person name="Yoon M.H."/>
            <person name="Ten L.N."/>
            <person name="Im W.T."/>
        </authorList>
    </citation>
    <scope>NUCLEOTIDE SEQUENCE [LARGE SCALE GENOMIC DNA]</scope>
    <source>
        <strain evidence="2 3">KCTC 13059</strain>
    </source>
</reference>
<evidence type="ECO:0000313" key="3">
    <source>
        <dbReference type="Proteomes" id="UP000282311"/>
    </source>
</evidence>
<sequence>MSEQILSNQLLNGRVVLWQFVEDLPKAVHWYSDTFGIKSSDNIGHAYFFPINEKTTLALSVSQMNDQKIGSSNNEMLDLQCDDIYYTHRILMEKGVRLDAEVRNPAWIYHEFFLWDPDGNMIRMHGFVQDKNK</sequence>
<dbReference type="SUPFAM" id="SSF54593">
    <property type="entry name" value="Glyoxalase/Bleomycin resistance protein/Dihydroxybiphenyl dioxygenase"/>
    <property type="match status" value="1"/>
</dbReference>
<dbReference type="AlphaFoldDB" id="A0A3B0C3I5"/>
<dbReference type="Proteomes" id="UP000282311">
    <property type="component" value="Unassembled WGS sequence"/>
</dbReference>
<dbReference type="EMBL" id="RBAH01000014">
    <property type="protein sequence ID" value="RKN80563.1"/>
    <property type="molecule type" value="Genomic_DNA"/>
</dbReference>
<proteinExistence type="predicted"/>
<name>A0A3B0C3I5_9BACL</name>
<accession>A0A3B0C3I5</accession>
<protein>
    <submittedName>
        <fullName evidence="2">VOC family protein</fullName>
    </submittedName>
</protein>
<dbReference type="OrthoDB" id="2608626at2"/>
<feature type="domain" description="Glyoxalase/fosfomycin resistance/dioxygenase" evidence="1">
    <location>
        <begin position="19"/>
        <end position="123"/>
    </location>
</feature>
<keyword evidence="3" id="KW-1185">Reference proteome</keyword>
<evidence type="ECO:0000313" key="2">
    <source>
        <dbReference type="EMBL" id="RKN80563.1"/>
    </source>
</evidence>
<dbReference type="CDD" id="cd06587">
    <property type="entry name" value="VOC"/>
    <property type="match status" value="1"/>
</dbReference>
<comment type="caution">
    <text evidence="2">The sequence shown here is derived from an EMBL/GenBank/DDBJ whole genome shotgun (WGS) entry which is preliminary data.</text>
</comment>